<evidence type="ECO:0000256" key="4">
    <source>
        <dbReference type="ARBA" id="ARBA00023284"/>
    </source>
</evidence>
<dbReference type="PROSITE" id="PS00194">
    <property type="entry name" value="THIOREDOXIN_1"/>
    <property type="match status" value="1"/>
</dbReference>
<dbReference type="EMBL" id="RJVI01000003">
    <property type="protein sequence ID" value="ROR29748.1"/>
    <property type="molecule type" value="Genomic_DNA"/>
</dbReference>
<keyword evidence="7" id="KW-1185">Reference proteome</keyword>
<protein>
    <submittedName>
        <fullName evidence="6">Thioredoxin</fullName>
    </submittedName>
</protein>
<accession>A0A3N1XU08</accession>
<keyword evidence="4" id="KW-0676">Redox-active center</keyword>
<dbReference type="PRINTS" id="PR00421">
    <property type="entry name" value="THIOREDOXIN"/>
</dbReference>
<dbReference type="Pfam" id="PF21352">
    <property type="entry name" value="Zn_ribbon_Thio2"/>
    <property type="match status" value="1"/>
</dbReference>
<dbReference type="AlphaFoldDB" id="A0A3N1XU08"/>
<dbReference type="RefSeq" id="WP_123402137.1">
    <property type="nucleotide sequence ID" value="NZ_RJVI01000003.1"/>
</dbReference>
<dbReference type="NCBIfam" id="NF008229">
    <property type="entry name" value="PRK10996.1"/>
    <property type="match status" value="1"/>
</dbReference>
<comment type="caution">
    <text evidence="6">The sequence shown here is derived from an EMBL/GenBank/DDBJ whole genome shotgun (WGS) entry which is preliminary data.</text>
</comment>
<dbReference type="InterPro" id="IPR036249">
    <property type="entry name" value="Thioredoxin-like_sf"/>
</dbReference>
<evidence type="ECO:0000313" key="6">
    <source>
        <dbReference type="EMBL" id="ROR29748.1"/>
    </source>
</evidence>
<dbReference type="Pfam" id="PF00085">
    <property type="entry name" value="Thioredoxin"/>
    <property type="match status" value="1"/>
</dbReference>
<proteinExistence type="predicted"/>
<keyword evidence="3" id="KW-1015">Disulfide bond</keyword>
<evidence type="ECO:0000256" key="2">
    <source>
        <dbReference type="ARBA" id="ARBA00022982"/>
    </source>
</evidence>
<dbReference type="PANTHER" id="PTHR45663:SF11">
    <property type="entry name" value="GEO12009P1"/>
    <property type="match status" value="1"/>
</dbReference>
<evidence type="ECO:0000259" key="5">
    <source>
        <dbReference type="PROSITE" id="PS51352"/>
    </source>
</evidence>
<dbReference type="GO" id="GO:0045454">
    <property type="term" value="P:cell redox homeostasis"/>
    <property type="evidence" value="ECO:0007669"/>
    <property type="project" value="TreeGrafter"/>
</dbReference>
<dbReference type="Proteomes" id="UP000276634">
    <property type="component" value="Unassembled WGS sequence"/>
</dbReference>
<dbReference type="GO" id="GO:0005829">
    <property type="term" value="C:cytosol"/>
    <property type="evidence" value="ECO:0007669"/>
    <property type="project" value="TreeGrafter"/>
</dbReference>
<dbReference type="InterPro" id="IPR017937">
    <property type="entry name" value="Thioredoxin_CS"/>
</dbReference>
<dbReference type="SUPFAM" id="SSF52833">
    <property type="entry name" value="Thioredoxin-like"/>
    <property type="match status" value="1"/>
</dbReference>
<dbReference type="InterPro" id="IPR049299">
    <property type="entry name" value="Thio2_N"/>
</dbReference>
<evidence type="ECO:0000313" key="7">
    <source>
        <dbReference type="Proteomes" id="UP000276634"/>
    </source>
</evidence>
<dbReference type="GO" id="GO:0015035">
    <property type="term" value="F:protein-disulfide reductase activity"/>
    <property type="evidence" value="ECO:0007669"/>
    <property type="project" value="TreeGrafter"/>
</dbReference>
<sequence>MSDPLHIVCPHCQAVNRLPAARLEARPRCGRCRQPLFGGEPVNLDPNALARHAERGDLPLLVDFWAPWCGPCRIMAPAFARAAARLEPHMRLGKLDTERYPEEAARFGIRGVPTLVLLHRGRELGRVSGAMSAEQIETWARGALGRAV</sequence>
<dbReference type="OrthoDB" id="9790390at2"/>
<dbReference type="CDD" id="cd02947">
    <property type="entry name" value="TRX_family"/>
    <property type="match status" value="1"/>
</dbReference>
<keyword evidence="2" id="KW-0249">Electron transport</keyword>
<gene>
    <name evidence="6" type="ORF">EDC57_2425</name>
</gene>
<dbReference type="PANTHER" id="PTHR45663">
    <property type="entry name" value="GEO12009P1"/>
    <property type="match status" value="1"/>
</dbReference>
<organism evidence="6 7">
    <name type="scientific">Inmirania thermothiophila</name>
    <dbReference type="NCBI Taxonomy" id="1750597"/>
    <lineage>
        <taxon>Bacteria</taxon>
        <taxon>Pseudomonadati</taxon>
        <taxon>Pseudomonadota</taxon>
        <taxon>Gammaproteobacteria</taxon>
        <taxon>Chromatiales</taxon>
        <taxon>Ectothiorhodospiraceae</taxon>
        <taxon>Inmirania</taxon>
    </lineage>
</organism>
<dbReference type="InterPro" id="IPR013766">
    <property type="entry name" value="Thioredoxin_domain"/>
</dbReference>
<keyword evidence="1" id="KW-0813">Transport</keyword>
<feature type="domain" description="Thioredoxin" evidence="5">
    <location>
        <begin position="12"/>
        <end position="145"/>
    </location>
</feature>
<dbReference type="Gene3D" id="3.40.30.10">
    <property type="entry name" value="Glutaredoxin"/>
    <property type="match status" value="1"/>
</dbReference>
<dbReference type="Gene3D" id="2.30.30.380">
    <property type="entry name" value="Zn-finger domain of Sec23/24"/>
    <property type="match status" value="1"/>
</dbReference>
<reference evidence="6 7" key="1">
    <citation type="submission" date="2018-11" db="EMBL/GenBank/DDBJ databases">
        <title>Genomic Encyclopedia of Type Strains, Phase IV (KMG-IV): sequencing the most valuable type-strain genomes for metagenomic binning, comparative biology and taxonomic classification.</title>
        <authorList>
            <person name="Goeker M."/>
        </authorList>
    </citation>
    <scope>NUCLEOTIDE SEQUENCE [LARGE SCALE GENOMIC DNA]</scope>
    <source>
        <strain evidence="6 7">DSM 100275</strain>
    </source>
</reference>
<name>A0A3N1XU08_9GAMM</name>
<evidence type="ECO:0000256" key="1">
    <source>
        <dbReference type="ARBA" id="ARBA00022448"/>
    </source>
</evidence>
<dbReference type="PROSITE" id="PS51352">
    <property type="entry name" value="THIOREDOXIN_2"/>
    <property type="match status" value="1"/>
</dbReference>
<evidence type="ECO:0000256" key="3">
    <source>
        <dbReference type="ARBA" id="ARBA00023157"/>
    </source>
</evidence>